<feature type="transmembrane region" description="Helical" evidence="1">
    <location>
        <begin position="203"/>
        <end position="223"/>
    </location>
</feature>
<protein>
    <submittedName>
        <fullName evidence="2">Uncharacterized protein</fullName>
    </submittedName>
</protein>
<keyword evidence="1" id="KW-0812">Transmembrane</keyword>
<evidence type="ECO:0000313" key="2">
    <source>
        <dbReference type="EMBL" id="SAI68580.1"/>
    </source>
</evidence>
<sequence>MRKVLSQHRVFVIYCASLLWLTMTALGHALWNGRGPGHAPFLAGLLLTTILAYLALWTLTDRLAPRATAWTRERPRHGTPLKPWQHGLLWGLALLLAAIFAAHLLRLGQIPLLAALAAPDDETTTLIRQQAYLDLPRWQRYLSDYGIKALAPALLLISVFYRQRVFWFVLCIACLYAVAMFARILPVIVLLPLLVYLLLERRWLALALSATLLGALLAISTAASAPSIRASFATALAPAAAAQAAPAPVADAAPPNLMQRLRHDSVLYAVAKRALYIPGQVIDQWFAFYADPQAREGGCGYRLMARALGCPYVSVPAKLYQAYYPENVRNGMKGNLNAASFMLDYANFGPLGALLGAVLAAWLFCLITLIYRDHPLAVPMNLPLVLASMETSLLTALNSGAGWLAMTALFLLFFRTPK</sequence>
<organism evidence="2 3">
    <name type="scientific">Bordetella trematum</name>
    <dbReference type="NCBI Taxonomy" id="123899"/>
    <lineage>
        <taxon>Bacteria</taxon>
        <taxon>Pseudomonadati</taxon>
        <taxon>Pseudomonadota</taxon>
        <taxon>Betaproteobacteria</taxon>
        <taxon>Burkholderiales</taxon>
        <taxon>Alcaligenaceae</taxon>
        <taxon>Bordetella</taxon>
    </lineage>
</organism>
<feature type="transmembrane region" description="Helical" evidence="1">
    <location>
        <begin position="145"/>
        <end position="161"/>
    </location>
</feature>
<keyword evidence="1" id="KW-0472">Membrane</keyword>
<gene>
    <name evidence="2" type="ORF">SAMEA3906487_01333</name>
</gene>
<evidence type="ECO:0000313" key="3">
    <source>
        <dbReference type="Proteomes" id="UP000076825"/>
    </source>
</evidence>
<feature type="transmembrane region" description="Helical" evidence="1">
    <location>
        <begin position="87"/>
        <end position="105"/>
    </location>
</feature>
<reference evidence="2 3" key="1">
    <citation type="submission" date="2016-04" db="EMBL/GenBank/DDBJ databases">
        <authorList>
            <consortium name="Pathogen Informatics"/>
        </authorList>
    </citation>
    <scope>NUCLEOTIDE SEQUENCE [LARGE SCALE GENOMIC DNA]</scope>
    <source>
        <strain evidence="2 3">H044680328</strain>
    </source>
</reference>
<dbReference type="RefSeq" id="WP_063491709.1">
    <property type="nucleotide sequence ID" value="NZ_CP016340.1"/>
</dbReference>
<feature type="transmembrane region" description="Helical" evidence="1">
    <location>
        <begin position="39"/>
        <end position="59"/>
    </location>
</feature>
<feature type="transmembrane region" description="Helical" evidence="1">
    <location>
        <begin position="168"/>
        <end position="197"/>
    </location>
</feature>
<evidence type="ECO:0000256" key="1">
    <source>
        <dbReference type="SAM" id="Phobius"/>
    </source>
</evidence>
<keyword evidence="3" id="KW-1185">Reference proteome</keyword>
<accession>A0A157SDS5</accession>
<dbReference type="OrthoDB" id="8689675at2"/>
<dbReference type="AlphaFoldDB" id="A0A157SDS5"/>
<dbReference type="GeneID" id="56591375"/>
<dbReference type="eggNOG" id="ENOG503021R">
    <property type="taxonomic scope" value="Bacteria"/>
</dbReference>
<dbReference type="PATRIC" id="fig|123899.6.peg.1309"/>
<feature type="transmembrane region" description="Helical" evidence="1">
    <location>
        <begin position="351"/>
        <end position="371"/>
    </location>
</feature>
<dbReference type="Proteomes" id="UP000076825">
    <property type="component" value="Chromosome 1"/>
</dbReference>
<keyword evidence="1" id="KW-1133">Transmembrane helix</keyword>
<name>A0A157SDS5_9BORD</name>
<dbReference type="STRING" id="123899.SAMEA3906487_01333"/>
<dbReference type="KEGG" id="btrm:SAMEA390648701333"/>
<dbReference type="EMBL" id="LT546645">
    <property type="protein sequence ID" value="SAI68580.1"/>
    <property type="molecule type" value="Genomic_DNA"/>
</dbReference>
<proteinExistence type="predicted"/>
<feature type="transmembrane region" description="Helical" evidence="1">
    <location>
        <begin position="391"/>
        <end position="414"/>
    </location>
</feature>